<evidence type="ECO:0000313" key="2">
    <source>
        <dbReference type="Proteomes" id="UP001054821"/>
    </source>
</evidence>
<keyword evidence="2" id="KW-1185">Reference proteome</keyword>
<comment type="caution">
    <text evidence="1">The sequence shown here is derived from an EMBL/GenBank/DDBJ whole genome shotgun (WGS) entry which is preliminary data.</text>
</comment>
<dbReference type="AlphaFoldDB" id="A0AAD4WHC8"/>
<organism evidence="1 2">
    <name type="scientific">Prunus dulcis</name>
    <name type="common">Almond</name>
    <name type="synonym">Amygdalus dulcis</name>
    <dbReference type="NCBI Taxonomy" id="3755"/>
    <lineage>
        <taxon>Eukaryota</taxon>
        <taxon>Viridiplantae</taxon>
        <taxon>Streptophyta</taxon>
        <taxon>Embryophyta</taxon>
        <taxon>Tracheophyta</taxon>
        <taxon>Spermatophyta</taxon>
        <taxon>Magnoliopsida</taxon>
        <taxon>eudicotyledons</taxon>
        <taxon>Gunneridae</taxon>
        <taxon>Pentapetalae</taxon>
        <taxon>rosids</taxon>
        <taxon>fabids</taxon>
        <taxon>Rosales</taxon>
        <taxon>Rosaceae</taxon>
        <taxon>Amygdaloideae</taxon>
        <taxon>Amygdaleae</taxon>
        <taxon>Prunus</taxon>
    </lineage>
</organism>
<evidence type="ECO:0000313" key="1">
    <source>
        <dbReference type="EMBL" id="KAI5342679.1"/>
    </source>
</evidence>
<accession>A0AAD4WHC8</accession>
<reference evidence="1 2" key="1">
    <citation type="journal article" date="2022" name="G3 (Bethesda)">
        <title>Whole-genome sequence and methylome profiling of the almond [Prunus dulcis (Mill.) D.A. Webb] cultivar 'Nonpareil'.</title>
        <authorList>
            <person name="D'Amico-Willman K.M."/>
            <person name="Ouma W.Z."/>
            <person name="Meulia T."/>
            <person name="Sideli G.M."/>
            <person name="Gradziel T.M."/>
            <person name="Fresnedo-Ramirez J."/>
        </authorList>
    </citation>
    <scope>NUCLEOTIDE SEQUENCE [LARGE SCALE GENOMIC DNA]</scope>
    <source>
        <strain evidence="1">Clone GOH B32 T37-40</strain>
    </source>
</reference>
<gene>
    <name evidence="1" type="ORF">L3X38_010555</name>
</gene>
<dbReference type="Proteomes" id="UP001054821">
    <property type="component" value="Chromosome 2"/>
</dbReference>
<protein>
    <submittedName>
        <fullName evidence="1">Uncharacterized protein</fullName>
    </submittedName>
</protein>
<name>A0AAD4WHC8_PRUDU</name>
<proteinExistence type="predicted"/>
<sequence length="85" mass="9222">MYHGKNNPPWGPFTRPYAGIFIEHEDIRQAAMICTQALTGAGLATKSAQRPVGQPSATGRLCQTLNPTDVVQIQMQSCAMLLAHL</sequence>
<dbReference type="EMBL" id="JAJFAZ020000002">
    <property type="protein sequence ID" value="KAI5342679.1"/>
    <property type="molecule type" value="Genomic_DNA"/>
</dbReference>